<proteinExistence type="predicted"/>
<comment type="subcellular location">
    <subcellularLocation>
        <location evidence="1">Periplasm</location>
    </subcellularLocation>
</comment>
<evidence type="ECO:0000256" key="8">
    <source>
        <dbReference type="PIRSR" id="PIRSR000294-1"/>
    </source>
</evidence>
<dbReference type="EMBL" id="CP034464">
    <property type="protein sequence ID" value="AZP14360.1"/>
    <property type="molecule type" value="Genomic_DNA"/>
</dbReference>
<dbReference type="Gene3D" id="1.10.760.10">
    <property type="entry name" value="Cytochrome c-like domain"/>
    <property type="match status" value="2"/>
</dbReference>
<keyword evidence="2 8" id="KW-0349">Heme</keyword>
<dbReference type="PANTHER" id="PTHR30600:SF10">
    <property type="entry name" value="BLL6722 PROTEIN"/>
    <property type="match status" value="1"/>
</dbReference>
<reference evidence="11 12" key="1">
    <citation type="journal article" date="2011" name="Int. J. Syst. Evol. Microbiol.">
        <title>Description of Undibacterium oligocarboniphilum sp. nov., isolated from purified water, and Undibacterium pigrum strain CCUG 49012 as the type strain of Undibacterium parvum sp. nov., and emended descriptions of the genus Undibacterium and the species Undibacterium pigrum.</title>
        <authorList>
            <person name="Eder W."/>
            <person name="Wanner G."/>
            <person name="Ludwig W."/>
            <person name="Busse H.J."/>
            <person name="Ziemke-Kageler F."/>
            <person name="Lang E."/>
        </authorList>
    </citation>
    <scope>NUCLEOTIDE SEQUENCE [LARGE SCALE GENOMIC DNA]</scope>
    <source>
        <strain evidence="11 12">DSM 23061</strain>
    </source>
</reference>
<dbReference type="SUPFAM" id="SSF46626">
    <property type="entry name" value="Cytochrome c"/>
    <property type="match status" value="2"/>
</dbReference>
<dbReference type="Pfam" id="PF03150">
    <property type="entry name" value="CCP_MauG"/>
    <property type="match status" value="1"/>
</dbReference>
<dbReference type="Proteomes" id="UP000275663">
    <property type="component" value="Chromosome"/>
</dbReference>
<keyword evidence="12" id="KW-1185">Reference proteome</keyword>
<sequence>MTFMMVGYCVASSDLLTFDMDISSWSSSEMRVLQSLHIDQLPPAPVDRSNAYERIPATADLGKRLFFDARFSANQKISCASCHSPQQQFQDGLALGQGIGKGKRRTMSIVESGRSPWQFWDGRKDSLWAQALGPMEDANEHGGNRLAFANLIRQHYQSDYEKLFGSMPDLKDLPGNASPNGTAEERDTWAKLSEASRQSVSGIFANMGKAIAAYERTLHHAPSRLDNYIAGTLHRDPTAGQILSSSEKRGLRLFIGKGECISCHGGALMTDQHFHNTGVVSRDVKNPDQGRSSAISTVVNDQFNCLGKFSDAGPRDCQELEFIANDDPHMVGAFKTPSLRNVALRPPYMHAGQISTLRDVIHHYADAPSALVGHNERKRIAFSEQEIDDLVSFLGTLSSAGIEN</sequence>
<comment type="PTM">
    <text evidence="8">Binds 2 heme groups per subunit.</text>
</comment>
<keyword evidence="3 9" id="KW-0479">Metal-binding</keyword>
<dbReference type="KEGG" id="upv:EJN92_02110"/>
<dbReference type="InterPro" id="IPR026259">
    <property type="entry name" value="MauG/Cytc_peroxidase"/>
</dbReference>
<keyword evidence="6" id="KW-0560">Oxidoreductase</keyword>
<evidence type="ECO:0000256" key="6">
    <source>
        <dbReference type="ARBA" id="ARBA00023002"/>
    </source>
</evidence>
<dbReference type="OrthoDB" id="9805202at2"/>
<protein>
    <submittedName>
        <fullName evidence="11">C-type cytochrome</fullName>
    </submittedName>
</protein>
<organism evidence="11 12">
    <name type="scientific">Undibacterium parvum</name>
    <dbReference type="NCBI Taxonomy" id="401471"/>
    <lineage>
        <taxon>Bacteria</taxon>
        <taxon>Pseudomonadati</taxon>
        <taxon>Pseudomonadota</taxon>
        <taxon>Betaproteobacteria</taxon>
        <taxon>Burkholderiales</taxon>
        <taxon>Oxalobacteraceae</taxon>
        <taxon>Undibacterium</taxon>
    </lineage>
</organism>
<dbReference type="InterPro" id="IPR004852">
    <property type="entry name" value="Di-haem_cyt_c_peroxidsae"/>
</dbReference>
<evidence type="ECO:0000313" key="11">
    <source>
        <dbReference type="EMBL" id="AZP14360.1"/>
    </source>
</evidence>
<evidence type="ECO:0000256" key="2">
    <source>
        <dbReference type="ARBA" id="ARBA00022617"/>
    </source>
</evidence>
<feature type="domain" description="Cytochrome c" evidence="10">
    <location>
        <begin position="57"/>
        <end position="168"/>
    </location>
</feature>
<evidence type="ECO:0000256" key="4">
    <source>
        <dbReference type="ARBA" id="ARBA00022729"/>
    </source>
</evidence>
<accession>A0A3Q9BUL6</accession>
<keyword evidence="4" id="KW-0732">Signal</keyword>
<comment type="cofactor">
    <cofactor evidence="8">
        <name>heme</name>
        <dbReference type="ChEBI" id="CHEBI:30413"/>
    </cofactor>
    <text evidence="8">Binds 2 heme groups.</text>
</comment>
<evidence type="ECO:0000256" key="5">
    <source>
        <dbReference type="ARBA" id="ARBA00022764"/>
    </source>
</evidence>
<keyword evidence="5" id="KW-0574">Periplasm</keyword>
<dbReference type="PROSITE" id="PS51007">
    <property type="entry name" value="CYTC"/>
    <property type="match status" value="2"/>
</dbReference>
<feature type="binding site" description="covalent" evidence="8">
    <location>
        <position position="79"/>
    </location>
    <ligand>
        <name>heme c</name>
        <dbReference type="ChEBI" id="CHEBI:61717"/>
        <label>1</label>
    </ligand>
</feature>
<evidence type="ECO:0000256" key="9">
    <source>
        <dbReference type="PIRSR" id="PIRSR000294-2"/>
    </source>
</evidence>
<feature type="binding site" description="covalent" evidence="8">
    <location>
        <position position="82"/>
    </location>
    <ligand>
        <name>heme c</name>
        <dbReference type="ChEBI" id="CHEBI:61717"/>
        <label>1</label>
    </ligand>
</feature>
<dbReference type="PANTHER" id="PTHR30600">
    <property type="entry name" value="CYTOCHROME C PEROXIDASE-RELATED"/>
    <property type="match status" value="1"/>
</dbReference>
<dbReference type="GO" id="GO:0004130">
    <property type="term" value="F:cytochrome-c peroxidase activity"/>
    <property type="evidence" value="ECO:0007669"/>
    <property type="project" value="TreeGrafter"/>
</dbReference>
<name>A0A3Q9BUL6_9BURK</name>
<feature type="binding site" description="covalent" evidence="8">
    <location>
        <position position="260"/>
    </location>
    <ligand>
        <name>heme c</name>
        <dbReference type="ChEBI" id="CHEBI:61717"/>
        <label>2</label>
    </ligand>
</feature>
<evidence type="ECO:0000256" key="3">
    <source>
        <dbReference type="ARBA" id="ARBA00022723"/>
    </source>
</evidence>
<keyword evidence="7 9" id="KW-0408">Iron</keyword>
<feature type="domain" description="Cytochrome c" evidence="10">
    <location>
        <begin position="245"/>
        <end position="398"/>
    </location>
</feature>
<feature type="binding site" description="axial binding residue" evidence="9">
    <location>
        <position position="264"/>
    </location>
    <ligand>
        <name>heme c</name>
        <dbReference type="ChEBI" id="CHEBI:61717"/>
        <label>2</label>
    </ligand>
    <ligandPart>
        <name>Fe</name>
        <dbReference type="ChEBI" id="CHEBI:18248"/>
    </ligandPart>
</feature>
<feature type="binding site" description="axial binding residue" evidence="9">
    <location>
        <position position="83"/>
    </location>
    <ligand>
        <name>heme c</name>
        <dbReference type="ChEBI" id="CHEBI:61717"/>
        <label>1</label>
    </ligand>
    <ligandPart>
        <name>Fe</name>
        <dbReference type="ChEBI" id="CHEBI:18248"/>
    </ligandPart>
</feature>
<dbReference type="AlphaFoldDB" id="A0A3Q9BUL6"/>
<dbReference type="InterPro" id="IPR051395">
    <property type="entry name" value="Cytochrome_c_Peroxidase/MauG"/>
</dbReference>
<evidence type="ECO:0000313" key="12">
    <source>
        <dbReference type="Proteomes" id="UP000275663"/>
    </source>
</evidence>
<dbReference type="GO" id="GO:0009055">
    <property type="term" value="F:electron transfer activity"/>
    <property type="evidence" value="ECO:0007669"/>
    <property type="project" value="InterPro"/>
</dbReference>
<dbReference type="GO" id="GO:0046872">
    <property type="term" value="F:metal ion binding"/>
    <property type="evidence" value="ECO:0007669"/>
    <property type="project" value="UniProtKB-KW"/>
</dbReference>
<evidence type="ECO:0000259" key="10">
    <source>
        <dbReference type="PROSITE" id="PS51007"/>
    </source>
</evidence>
<evidence type="ECO:0000256" key="7">
    <source>
        <dbReference type="ARBA" id="ARBA00023004"/>
    </source>
</evidence>
<feature type="binding site" description="covalent" evidence="8">
    <location>
        <position position="263"/>
    </location>
    <ligand>
        <name>heme c</name>
        <dbReference type="ChEBI" id="CHEBI:61717"/>
        <label>2</label>
    </ligand>
</feature>
<dbReference type="InterPro" id="IPR009056">
    <property type="entry name" value="Cyt_c-like_dom"/>
</dbReference>
<dbReference type="InterPro" id="IPR036909">
    <property type="entry name" value="Cyt_c-like_dom_sf"/>
</dbReference>
<dbReference type="GO" id="GO:0020037">
    <property type="term" value="F:heme binding"/>
    <property type="evidence" value="ECO:0007669"/>
    <property type="project" value="InterPro"/>
</dbReference>
<dbReference type="PIRSF" id="PIRSF000294">
    <property type="entry name" value="Cytochrome-c_peroxidase"/>
    <property type="match status" value="1"/>
</dbReference>
<gene>
    <name evidence="11" type="ORF">EJN92_02110</name>
</gene>
<dbReference type="GO" id="GO:0042597">
    <property type="term" value="C:periplasmic space"/>
    <property type="evidence" value="ECO:0007669"/>
    <property type="project" value="UniProtKB-SubCell"/>
</dbReference>
<evidence type="ECO:0000256" key="1">
    <source>
        <dbReference type="ARBA" id="ARBA00004418"/>
    </source>
</evidence>